<name>A0A1Y1KAL5_PHOPY</name>
<organism evidence="1">
    <name type="scientific">Photinus pyralis</name>
    <name type="common">Common eastern firefly</name>
    <name type="synonym">Lampyris pyralis</name>
    <dbReference type="NCBI Taxonomy" id="7054"/>
    <lineage>
        <taxon>Eukaryota</taxon>
        <taxon>Metazoa</taxon>
        <taxon>Ecdysozoa</taxon>
        <taxon>Arthropoda</taxon>
        <taxon>Hexapoda</taxon>
        <taxon>Insecta</taxon>
        <taxon>Pterygota</taxon>
        <taxon>Neoptera</taxon>
        <taxon>Endopterygota</taxon>
        <taxon>Coleoptera</taxon>
        <taxon>Polyphaga</taxon>
        <taxon>Elateriformia</taxon>
        <taxon>Elateroidea</taxon>
        <taxon>Lampyridae</taxon>
        <taxon>Lampyrinae</taxon>
        <taxon>Photinus</taxon>
    </lineage>
</organism>
<proteinExistence type="predicted"/>
<reference evidence="1" key="1">
    <citation type="journal article" date="2016" name="Sci. Rep.">
        <title>Molecular characterization of firefly nuptial gifts: a multi-omics approach sheds light on postcopulatory sexual selection.</title>
        <authorList>
            <person name="Al-Wathiqui N."/>
            <person name="Fallon T.R."/>
            <person name="South A."/>
            <person name="Weng J.K."/>
            <person name="Lewis S.M."/>
        </authorList>
    </citation>
    <scope>NUCLEOTIDE SEQUENCE</scope>
</reference>
<protein>
    <submittedName>
        <fullName evidence="1">Uncharacterized protein</fullName>
    </submittedName>
</protein>
<dbReference type="AlphaFoldDB" id="A0A1Y1KAL5"/>
<dbReference type="EMBL" id="GEZM01087703">
    <property type="protein sequence ID" value="JAV58523.1"/>
    <property type="molecule type" value="Transcribed_RNA"/>
</dbReference>
<evidence type="ECO:0000313" key="1">
    <source>
        <dbReference type="EMBL" id="JAV58523.1"/>
    </source>
</evidence>
<accession>A0A1Y1KAL5</accession>
<sequence>MSHRQINAKVTYLKIYMTIVASRTMELVVGVAVSPLGVCPQAGGHTGMTVSNTTTSYNRLRTTCIRQNLAANSTFRTRKKQKPYRTARRSPHRIRACSPPCTCSCRTGVSRS</sequence>